<keyword evidence="5 9" id="KW-0472">Membrane</keyword>
<name>A0A9D3TA22_MEGAT</name>
<evidence type="ECO:0000256" key="2">
    <source>
        <dbReference type="ARBA" id="ARBA00022692"/>
    </source>
</evidence>
<evidence type="ECO:0000313" key="11">
    <source>
        <dbReference type="EMBL" id="KAG7469188.1"/>
    </source>
</evidence>
<evidence type="ECO:0000256" key="8">
    <source>
        <dbReference type="ARBA" id="ARBA00025736"/>
    </source>
</evidence>
<evidence type="ECO:0000256" key="4">
    <source>
        <dbReference type="ARBA" id="ARBA00023040"/>
    </source>
</evidence>
<protein>
    <recommendedName>
        <fullName evidence="10">G-protein coupled receptors family 1 profile domain-containing protein</fullName>
    </recommendedName>
</protein>
<dbReference type="GO" id="GO:0005886">
    <property type="term" value="C:plasma membrane"/>
    <property type="evidence" value="ECO:0007669"/>
    <property type="project" value="TreeGrafter"/>
</dbReference>
<dbReference type="Proteomes" id="UP001046870">
    <property type="component" value="Chromosome 10"/>
</dbReference>
<organism evidence="11 12">
    <name type="scientific">Megalops atlanticus</name>
    <name type="common">Tarpon</name>
    <name type="synonym">Clupea gigantea</name>
    <dbReference type="NCBI Taxonomy" id="7932"/>
    <lineage>
        <taxon>Eukaryota</taxon>
        <taxon>Metazoa</taxon>
        <taxon>Chordata</taxon>
        <taxon>Craniata</taxon>
        <taxon>Vertebrata</taxon>
        <taxon>Euteleostomi</taxon>
        <taxon>Actinopterygii</taxon>
        <taxon>Neopterygii</taxon>
        <taxon>Teleostei</taxon>
        <taxon>Elopiformes</taxon>
        <taxon>Megalopidae</taxon>
        <taxon>Megalops</taxon>
    </lineage>
</organism>
<evidence type="ECO:0000256" key="1">
    <source>
        <dbReference type="ARBA" id="ARBA00004141"/>
    </source>
</evidence>
<keyword evidence="2 9" id="KW-0812">Transmembrane</keyword>
<keyword evidence="7" id="KW-0807">Transducer</keyword>
<comment type="subcellular location">
    <subcellularLocation>
        <location evidence="1">Membrane</location>
        <topology evidence="1">Multi-pass membrane protein</topology>
    </subcellularLocation>
</comment>
<dbReference type="InterPro" id="IPR000826">
    <property type="entry name" value="Formyl_rcpt-rel"/>
</dbReference>
<feature type="transmembrane region" description="Helical" evidence="9">
    <location>
        <begin position="144"/>
        <end position="162"/>
    </location>
</feature>
<gene>
    <name evidence="11" type="ORF">MATL_G00126290</name>
</gene>
<evidence type="ECO:0000259" key="10">
    <source>
        <dbReference type="PROSITE" id="PS50262"/>
    </source>
</evidence>
<keyword evidence="4" id="KW-0297">G-protein coupled receptor</keyword>
<evidence type="ECO:0000256" key="7">
    <source>
        <dbReference type="ARBA" id="ARBA00023224"/>
    </source>
</evidence>
<dbReference type="SUPFAM" id="SSF81321">
    <property type="entry name" value="Family A G protein-coupled receptor-like"/>
    <property type="match status" value="1"/>
</dbReference>
<dbReference type="PRINTS" id="PR00237">
    <property type="entry name" value="GPCRRHODOPSN"/>
</dbReference>
<evidence type="ECO:0000256" key="6">
    <source>
        <dbReference type="ARBA" id="ARBA00023170"/>
    </source>
</evidence>
<evidence type="ECO:0000313" key="12">
    <source>
        <dbReference type="Proteomes" id="UP001046870"/>
    </source>
</evidence>
<dbReference type="PRINTS" id="PR00526">
    <property type="entry name" value="FMETLEUPHER"/>
</dbReference>
<dbReference type="Pfam" id="PF00001">
    <property type="entry name" value="7tm_1"/>
    <property type="match status" value="1"/>
</dbReference>
<dbReference type="InterPro" id="IPR000276">
    <property type="entry name" value="GPCR_Rhodpsn"/>
</dbReference>
<dbReference type="PANTHER" id="PTHR24225:SF68">
    <property type="entry name" value="C3A ANAPHYLATOXIN CHEMOTACTIC RECEPTOR-LIKE-RELATED"/>
    <property type="match status" value="1"/>
</dbReference>
<feature type="transmembrane region" description="Helical" evidence="9">
    <location>
        <begin position="31"/>
        <end position="50"/>
    </location>
</feature>
<evidence type="ECO:0000256" key="9">
    <source>
        <dbReference type="SAM" id="Phobius"/>
    </source>
</evidence>
<dbReference type="PROSITE" id="PS50262">
    <property type="entry name" value="G_PROTEIN_RECEP_F1_2"/>
    <property type="match status" value="1"/>
</dbReference>
<dbReference type="OrthoDB" id="6088892at2759"/>
<dbReference type="AlphaFoldDB" id="A0A9D3TA22"/>
<accession>A0A9D3TA22</accession>
<dbReference type="GO" id="GO:0004930">
    <property type="term" value="F:G protein-coupled receptor activity"/>
    <property type="evidence" value="ECO:0007669"/>
    <property type="project" value="UniProtKB-KW"/>
</dbReference>
<keyword evidence="3 9" id="KW-1133">Transmembrane helix</keyword>
<keyword evidence="6" id="KW-0675">Receptor</keyword>
<dbReference type="GO" id="GO:0006954">
    <property type="term" value="P:inflammatory response"/>
    <property type="evidence" value="ECO:0007669"/>
    <property type="project" value="TreeGrafter"/>
</dbReference>
<comment type="caution">
    <text evidence="11">The sequence shown here is derived from an EMBL/GenBank/DDBJ whole genome shotgun (WGS) entry which is preliminary data.</text>
</comment>
<evidence type="ECO:0000256" key="3">
    <source>
        <dbReference type="ARBA" id="ARBA00022989"/>
    </source>
</evidence>
<feature type="domain" description="G-protein coupled receptors family 1 profile" evidence="10">
    <location>
        <begin position="43"/>
        <end position="189"/>
    </location>
</feature>
<proteinExistence type="inferred from homology"/>
<comment type="similarity">
    <text evidence="8">Belongs to the chemokine-like receptor (CMKLR) family.</text>
</comment>
<dbReference type="Gene3D" id="1.20.1070.10">
    <property type="entry name" value="Rhodopsin 7-helix transmembrane proteins"/>
    <property type="match status" value="1"/>
</dbReference>
<reference evidence="11" key="1">
    <citation type="submission" date="2021-01" db="EMBL/GenBank/DDBJ databases">
        <authorList>
            <person name="Zahm M."/>
            <person name="Roques C."/>
            <person name="Cabau C."/>
            <person name="Klopp C."/>
            <person name="Donnadieu C."/>
            <person name="Jouanno E."/>
            <person name="Lampietro C."/>
            <person name="Louis A."/>
            <person name="Herpin A."/>
            <person name="Echchiki A."/>
            <person name="Berthelot C."/>
            <person name="Parey E."/>
            <person name="Roest-Crollius H."/>
            <person name="Braasch I."/>
            <person name="Postlethwait J."/>
            <person name="Bobe J."/>
            <person name="Montfort J."/>
            <person name="Bouchez O."/>
            <person name="Begum T."/>
            <person name="Mejri S."/>
            <person name="Adams A."/>
            <person name="Chen W.-J."/>
            <person name="Guiguen Y."/>
        </authorList>
    </citation>
    <scope>NUCLEOTIDE SEQUENCE</scope>
    <source>
        <strain evidence="11">YG-15Mar2019-1</strain>
        <tissue evidence="11">Brain</tissue>
    </source>
</reference>
<dbReference type="GO" id="GO:0007200">
    <property type="term" value="P:phospholipase C-activating G protein-coupled receptor signaling pathway"/>
    <property type="evidence" value="ECO:0007669"/>
    <property type="project" value="TreeGrafter"/>
</dbReference>
<feature type="transmembrane region" description="Helical" evidence="9">
    <location>
        <begin position="103"/>
        <end position="132"/>
    </location>
</feature>
<dbReference type="EMBL" id="JAFDVH010000010">
    <property type="protein sequence ID" value="KAG7469188.1"/>
    <property type="molecule type" value="Genomic_DNA"/>
</dbReference>
<dbReference type="GO" id="GO:0004875">
    <property type="term" value="F:complement receptor activity"/>
    <property type="evidence" value="ECO:0007669"/>
    <property type="project" value="TreeGrafter"/>
</dbReference>
<dbReference type="PANTHER" id="PTHR24225">
    <property type="entry name" value="CHEMOTACTIC RECEPTOR"/>
    <property type="match status" value="1"/>
</dbReference>
<dbReference type="InterPro" id="IPR017452">
    <property type="entry name" value="GPCR_Rhodpsn_7TM"/>
</dbReference>
<sequence length="189" mass="20661">MNTSNGVFEIMDNNDSSPAAKPVYKPLASTIMYSVAFILGTTGNGLVIYVTGCKMKKTVNTVWFHNLAVADFIFTAFLLFTIVSSSRHYDWPFGDFLCKLNTLVVVLNMFASIFILTAISVDRCLCTWVVVWAKNKRTPRKAEIICIIIWLAALGCSLPYAIPRAAISEGNAFAPPPVLPTCPAATPTT</sequence>
<keyword evidence="12" id="KW-1185">Reference proteome</keyword>
<dbReference type="GO" id="GO:0007204">
    <property type="term" value="P:positive regulation of cytosolic calcium ion concentration"/>
    <property type="evidence" value="ECO:0007669"/>
    <property type="project" value="TreeGrafter"/>
</dbReference>
<evidence type="ECO:0000256" key="5">
    <source>
        <dbReference type="ARBA" id="ARBA00023136"/>
    </source>
</evidence>
<feature type="transmembrane region" description="Helical" evidence="9">
    <location>
        <begin position="62"/>
        <end position="83"/>
    </location>
</feature>